<organism evidence="2 3">
    <name type="scientific">Amanita muscaria (strain Koide BX008)</name>
    <dbReference type="NCBI Taxonomy" id="946122"/>
    <lineage>
        <taxon>Eukaryota</taxon>
        <taxon>Fungi</taxon>
        <taxon>Dikarya</taxon>
        <taxon>Basidiomycota</taxon>
        <taxon>Agaricomycotina</taxon>
        <taxon>Agaricomycetes</taxon>
        <taxon>Agaricomycetidae</taxon>
        <taxon>Agaricales</taxon>
        <taxon>Pluteineae</taxon>
        <taxon>Amanitaceae</taxon>
        <taxon>Amanita</taxon>
    </lineage>
</organism>
<evidence type="ECO:0000313" key="3">
    <source>
        <dbReference type="Proteomes" id="UP000054549"/>
    </source>
</evidence>
<dbReference type="STRING" id="946122.A0A0C2RVC1"/>
<feature type="region of interest" description="Disordered" evidence="1">
    <location>
        <begin position="1"/>
        <end position="32"/>
    </location>
</feature>
<feature type="compositionally biased region" description="Basic and acidic residues" evidence="1">
    <location>
        <begin position="584"/>
        <end position="593"/>
    </location>
</feature>
<evidence type="ECO:0008006" key="4">
    <source>
        <dbReference type="Google" id="ProtNLM"/>
    </source>
</evidence>
<dbReference type="Proteomes" id="UP000054549">
    <property type="component" value="Unassembled WGS sequence"/>
</dbReference>
<protein>
    <recommendedName>
        <fullName evidence="4">CCHC-type domain-containing protein</fullName>
    </recommendedName>
</protein>
<proteinExistence type="predicted"/>
<dbReference type="InParanoid" id="A0A0C2RVC1"/>
<dbReference type="Gene3D" id="2.40.70.10">
    <property type="entry name" value="Acid Proteases"/>
    <property type="match status" value="1"/>
</dbReference>
<gene>
    <name evidence="2" type="ORF">M378DRAFT_188773</name>
</gene>
<feature type="region of interest" description="Disordered" evidence="1">
    <location>
        <begin position="574"/>
        <end position="593"/>
    </location>
</feature>
<accession>A0A0C2RVC1</accession>
<dbReference type="HOGENOM" id="CLU_003921_7_2_1"/>
<name>A0A0C2RVC1_AMAMK</name>
<reference evidence="2 3" key="1">
    <citation type="submission" date="2014-04" db="EMBL/GenBank/DDBJ databases">
        <title>Evolutionary Origins and Diversification of the Mycorrhizal Mutualists.</title>
        <authorList>
            <consortium name="DOE Joint Genome Institute"/>
            <consortium name="Mycorrhizal Genomics Consortium"/>
            <person name="Kohler A."/>
            <person name="Kuo A."/>
            <person name="Nagy L.G."/>
            <person name="Floudas D."/>
            <person name="Copeland A."/>
            <person name="Barry K.W."/>
            <person name="Cichocki N."/>
            <person name="Veneault-Fourrey C."/>
            <person name="LaButti K."/>
            <person name="Lindquist E.A."/>
            <person name="Lipzen A."/>
            <person name="Lundell T."/>
            <person name="Morin E."/>
            <person name="Murat C."/>
            <person name="Riley R."/>
            <person name="Ohm R."/>
            <person name="Sun H."/>
            <person name="Tunlid A."/>
            <person name="Henrissat B."/>
            <person name="Grigoriev I.V."/>
            <person name="Hibbett D.S."/>
            <person name="Martin F."/>
        </authorList>
    </citation>
    <scope>NUCLEOTIDE SEQUENCE [LARGE SCALE GENOMIC DNA]</scope>
    <source>
        <strain evidence="2 3">Koide BX008</strain>
    </source>
</reference>
<keyword evidence="3" id="KW-1185">Reference proteome</keyword>
<evidence type="ECO:0000313" key="2">
    <source>
        <dbReference type="EMBL" id="KIL54185.1"/>
    </source>
</evidence>
<dbReference type="OrthoDB" id="3252634at2759"/>
<evidence type="ECO:0000256" key="1">
    <source>
        <dbReference type="SAM" id="MobiDB-lite"/>
    </source>
</evidence>
<feature type="compositionally biased region" description="Polar residues" evidence="1">
    <location>
        <begin position="1"/>
        <end position="13"/>
    </location>
</feature>
<dbReference type="InterPro" id="IPR021109">
    <property type="entry name" value="Peptidase_aspartic_dom_sf"/>
</dbReference>
<dbReference type="AlphaFoldDB" id="A0A0C2RVC1"/>
<dbReference type="EMBL" id="KN818892">
    <property type="protein sequence ID" value="KIL54185.1"/>
    <property type="molecule type" value="Genomic_DNA"/>
</dbReference>
<sequence length="593" mass="66034">MTDTGNNPITGPNRQMPAKNASSAPRFDPTHPRELPAYFEELETLLAAVGITDNHQKKVHARRYVPFEDAELWATLTEYTTATSTYDEFKTSVLQQYPGATEERKYSLADVDKLVGEHLRLSIYSIEELATYHRQFYVMTQYLISRQRYSTAEQSRAFVRGFKPELWVSIAQRLQLKLPDHHPDDAYELKNIHDAAKFTLQGVPSFTASPLPIVPTTASPLVATPATGIKTEDLFALFDKFAQTMMSTMTARNIGPAPVMSPLPMAAPRPAPGNGGRCNFCGDATHFIGRCPTVERYVQEGKLMRNAEGKVVLTNGQYVPPPSHPFAAAKDANYLPPKDRNYGSIPPARGRDPNYHAVAPIQDAKIIDNVYTRSIKNQTITLSYEELLSISPDLRHRYREAITPKRYSTVKTNMIGEVSGEPLPFATNATVTEGLTMADPIEVYYNLSGPDVEPVKVGFESYSLRAVMMIVDNKEEIECVIDGGSMIVAISEACCNSLGLMYDPTCKLNMESANGDINLSLGIARNVPLSVGPITVFMQLHSCIKNFRNEDTILTIEDPNSNKVVTIPTLRRGPTRYTMTPQPKKPDFRMRRS</sequence>
<dbReference type="CDD" id="cd00303">
    <property type="entry name" value="retropepsin_like"/>
    <property type="match status" value="1"/>
</dbReference>